<sequence length="482" mass="51775">MKIPRHIFREYDIRGVAERDLSDDLARELGRAFAFVLRKDVVSARGSGSPSASSAPNPAPRVAVARDGRLSSDRLFAALSEGLLAGGADVVFVGVGPTPMLYFAAHHLETHGAIMITASHNPAPDNGFKMMRGKSSFYGADIQALADLIEQGVAFAEPPAARGKLSETSVVAPYIESVRRSSRLARTDVRFVIDAGNGAAGPLGVETLSALGLSPEALYCDIDGTFPNHHPDPTVPANLAALRERVLATGATFGVAWDGDGDRVGAIDETGEVIWGDKLLLLYARALLREHPGATILGEVKCSETLYADIKKHGGRPLVWKTGHSLIKTKMKEEHALLAGEMSGHMFFADRWPGFDDAVYATVRLVEIVASEGKTLRELLADVPSTFATPEIRVDCPDALKFGVVADVVAHYRGKRPVLDIDGGRFDFGDGAWGLCRASNTQPVLVLRFEAATPERRDEIRREVEGVVEGAIRRVAEAGGRP</sequence>
<dbReference type="InterPro" id="IPR005843">
    <property type="entry name" value="A-D-PHexomutase_C"/>
</dbReference>
<evidence type="ECO:0000256" key="7">
    <source>
        <dbReference type="RuleBase" id="RU004326"/>
    </source>
</evidence>
<reference evidence="12 13" key="1">
    <citation type="submission" date="2022-11" db="EMBL/GenBank/DDBJ databases">
        <title>Minimal conservation of predation-associated metabolite biosynthetic gene clusters underscores biosynthetic potential of Myxococcota including descriptions for ten novel species: Archangium lansinium sp. nov., Myxococcus landrumus sp. nov., Nannocystis bai.</title>
        <authorList>
            <person name="Ahearne A."/>
            <person name="Stevens C."/>
            <person name="Dowd S."/>
        </authorList>
    </citation>
    <scope>NUCLEOTIDE SEQUENCE [LARGE SCALE GENOMIC DNA]</scope>
    <source>
        <strain evidence="12 13">RJM3</strain>
    </source>
</reference>
<evidence type="ECO:0000259" key="11">
    <source>
        <dbReference type="Pfam" id="PF02880"/>
    </source>
</evidence>
<dbReference type="SUPFAM" id="SSF53738">
    <property type="entry name" value="Phosphoglucomutase, first 3 domains"/>
    <property type="match status" value="3"/>
</dbReference>
<dbReference type="Proteomes" id="UP001221411">
    <property type="component" value="Unassembled WGS sequence"/>
</dbReference>
<name>A0ABT5F6B9_9BACT</name>
<keyword evidence="6" id="KW-0413">Isomerase</keyword>
<dbReference type="PROSITE" id="PS00710">
    <property type="entry name" value="PGM_PMM"/>
    <property type="match status" value="1"/>
</dbReference>
<dbReference type="Gene3D" id="3.30.310.50">
    <property type="entry name" value="Alpha-D-phosphohexomutase, C-terminal domain"/>
    <property type="match status" value="1"/>
</dbReference>
<dbReference type="InterPro" id="IPR005841">
    <property type="entry name" value="Alpha-D-phosphohexomutase_SF"/>
</dbReference>
<evidence type="ECO:0000259" key="10">
    <source>
        <dbReference type="Pfam" id="PF02879"/>
    </source>
</evidence>
<comment type="similarity">
    <text evidence="2 7">Belongs to the phosphohexose mutase family.</text>
</comment>
<dbReference type="PANTHER" id="PTHR43771:SF2">
    <property type="entry name" value="PHOSPHOMANNOMUTASE_PHOSPHOGLUCOMUTASE"/>
    <property type="match status" value="1"/>
</dbReference>
<dbReference type="InterPro" id="IPR036900">
    <property type="entry name" value="A-D-PHexomutase_C_sf"/>
</dbReference>
<dbReference type="PRINTS" id="PR00509">
    <property type="entry name" value="PGMPMM"/>
</dbReference>
<dbReference type="RefSeq" id="WP_271929417.1">
    <property type="nucleotide sequence ID" value="NZ_JAQNDO010000001.1"/>
</dbReference>
<feature type="domain" description="Alpha-D-phosphohexomutase C-terminal" evidence="8">
    <location>
        <begin position="391"/>
        <end position="464"/>
    </location>
</feature>
<dbReference type="InterPro" id="IPR005844">
    <property type="entry name" value="A-D-PHexomutase_a/b/a-I"/>
</dbReference>
<dbReference type="InterPro" id="IPR016055">
    <property type="entry name" value="A-D-PHexomutase_a/b/a-I/II/III"/>
</dbReference>
<dbReference type="InterPro" id="IPR016066">
    <property type="entry name" value="A-D-PHexomutase_CS"/>
</dbReference>
<evidence type="ECO:0000259" key="8">
    <source>
        <dbReference type="Pfam" id="PF00408"/>
    </source>
</evidence>
<feature type="domain" description="Alpha-D-phosphohexomutase alpha/beta/alpha" evidence="10">
    <location>
        <begin position="173"/>
        <end position="271"/>
    </location>
</feature>
<organism evidence="12 13">
    <name type="scientific">Polyangium mundeleinium</name>
    <dbReference type="NCBI Taxonomy" id="2995306"/>
    <lineage>
        <taxon>Bacteria</taxon>
        <taxon>Pseudomonadati</taxon>
        <taxon>Myxococcota</taxon>
        <taxon>Polyangia</taxon>
        <taxon>Polyangiales</taxon>
        <taxon>Polyangiaceae</taxon>
        <taxon>Polyangium</taxon>
    </lineage>
</organism>
<accession>A0ABT5F6B9</accession>
<dbReference type="EMBL" id="JAQNDO010000001">
    <property type="protein sequence ID" value="MDC0749491.1"/>
    <property type="molecule type" value="Genomic_DNA"/>
</dbReference>
<keyword evidence="3" id="KW-0597">Phosphoprotein</keyword>
<gene>
    <name evidence="12" type="ORF">POL67_49635</name>
</gene>
<evidence type="ECO:0000256" key="5">
    <source>
        <dbReference type="ARBA" id="ARBA00022842"/>
    </source>
</evidence>
<evidence type="ECO:0000313" key="13">
    <source>
        <dbReference type="Proteomes" id="UP001221411"/>
    </source>
</evidence>
<dbReference type="Pfam" id="PF02879">
    <property type="entry name" value="PGM_PMM_II"/>
    <property type="match status" value="1"/>
</dbReference>
<protein>
    <submittedName>
        <fullName evidence="12">Phosphomannomutase/phosphoglucomutase</fullName>
    </submittedName>
</protein>
<keyword evidence="13" id="KW-1185">Reference proteome</keyword>
<evidence type="ECO:0000256" key="1">
    <source>
        <dbReference type="ARBA" id="ARBA00001946"/>
    </source>
</evidence>
<dbReference type="SUPFAM" id="SSF55957">
    <property type="entry name" value="Phosphoglucomutase, C-terminal domain"/>
    <property type="match status" value="1"/>
</dbReference>
<dbReference type="Gene3D" id="3.40.120.10">
    <property type="entry name" value="Alpha-D-Glucose-1,6-Bisphosphate, subunit A, domain 3"/>
    <property type="match status" value="3"/>
</dbReference>
<comment type="caution">
    <text evidence="12">The sequence shown here is derived from an EMBL/GenBank/DDBJ whole genome shotgun (WGS) entry which is preliminary data.</text>
</comment>
<feature type="domain" description="Alpha-D-phosphohexomutase alpha/beta/alpha" evidence="9">
    <location>
        <begin position="6"/>
        <end position="145"/>
    </location>
</feature>
<dbReference type="PANTHER" id="PTHR43771">
    <property type="entry name" value="PHOSPHOMANNOMUTASE"/>
    <property type="match status" value="1"/>
</dbReference>
<dbReference type="Pfam" id="PF02880">
    <property type="entry name" value="PGM_PMM_III"/>
    <property type="match status" value="1"/>
</dbReference>
<comment type="cofactor">
    <cofactor evidence="1">
        <name>Mg(2+)</name>
        <dbReference type="ChEBI" id="CHEBI:18420"/>
    </cofactor>
</comment>
<dbReference type="Pfam" id="PF00408">
    <property type="entry name" value="PGM_PMM_IV"/>
    <property type="match status" value="1"/>
</dbReference>
<evidence type="ECO:0000256" key="2">
    <source>
        <dbReference type="ARBA" id="ARBA00010231"/>
    </source>
</evidence>
<evidence type="ECO:0000313" key="12">
    <source>
        <dbReference type="EMBL" id="MDC0749491.1"/>
    </source>
</evidence>
<proteinExistence type="inferred from homology"/>
<dbReference type="InterPro" id="IPR005846">
    <property type="entry name" value="A-D-PHexomutase_a/b/a-III"/>
</dbReference>
<keyword evidence="5 7" id="KW-0460">Magnesium</keyword>
<keyword evidence="4 7" id="KW-0479">Metal-binding</keyword>
<evidence type="ECO:0000256" key="6">
    <source>
        <dbReference type="ARBA" id="ARBA00023235"/>
    </source>
</evidence>
<evidence type="ECO:0000259" key="9">
    <source>
        <dbReference type="Pfam" id="PF02878"/>
    </source>
</evidence>
<dbReference type="InterPro" id="IPR005845">
    <property type="entry name" value="A-D-PHexomutase_a/b/a-II"/>
</dbReference>
<evidence type="ECO:0000256" key="4">
    <source>
        <dbReference type="ARBA" id="ARBA00022723"/>
    </source>
</evidence>
<feature type="domain" description="Alpha-D-phosphohexomutase alpha/beta/alpha" evidence="11">
    <location>
        <begin position="275"/>
        <end position="385"/>
    </location>
</feature>
<dbReference type="CDD" id="cd03089">
    <property type="entry name" value="PMM_PGM"/>
    <property type="match status" value="1"/>
</dbReference>
<evidence type="ECO:0000256" key="3">
    <source>
        <dbReference type="ARBA" id="ARBA00022553"/>
    </source>
</evidence>
<dbReference type="Pfam" id="PF02878">
    <property type="entry name" value="PGM_PMM_I"/>
    <property type="match status" value="1"/>
</dbReference>